<proteinExistence type="predicted"/>
<protein>
    <recommendedName>
        <fullName evidence="5">VPEID-CTERM protein sorting domain-containing protein</fullName>
    </recommendedName>
</protein>
<feature type="chain" id="PRO_5011620650" description="VPEID-CTERM protein sorting domain-containing protein" evidence="2">
    <location>
        <begin position="27"/>
        <end position="68"/>
    </location>
</feature>
<sequence>MKLNKSHFLVPGILIIMLLVSTEAFAQQLPPAFGGDGDDVNDLAAPINGLIALGLAVGGYLGVRKLKK</sequence>
<evidence type="ECO:0008006" key="5">
    <source>
        <dbReference type="Google" id="ProtNLM"/>
    </source>
</evidence>
<keyword evidence="1" id="KW-0812">Transmembrane</keyword>
<evidence type="ECO:0000313" key="3">
    <source>
        <dbReference type="EMBL" id="SDG39986.1"/>
    </source>
</evidence>
<dbReference type="STRING" id="470826.SAMN04488027_101121"/>
<dbReference type="RefSeq" id="WP_093364258.1">
    <property type="nucleotide sequence ID" value="NZ_FNCW01000001.1"/>
</dbReference>
<evidence type="ECO:0000256" key="1">
    <source>
        <dbReference type="SAM" id="Phobius"/>
    </source>
</evidence>
<dbReference type="AlphaFoldDB" id="A0A1G7TXH6"/>
<keyword evidence="1" id="KW-0472">Membrane</keyword>
<feature type="signal peptide" evidence="2">
    <location>
        <begin position="1"/>
        <end position="26"/>
    </location>
</feature>
<keyword evidence="4" id="KW-1185">Reference proteome</keyword>
<keyword evidence="2" id="KW-0732">Signal</keyword>
<evidence type="ECO:0000313" key="4">
    <source>
        <dbReference type="Proteomes" id="UP000199296"/>
    </source>
</evidence>
<name>A0A1G7TXH6_9FLAO</name>
<evidence type="ECO:0000256" key="2">
    <source>
        <dbReference type="SAM" id="SignalP"/>
    </source>
</evidence>
<keyword evidence="1" id="KW-1133">Transmembrane helix</keyword>
<organism evidence="3 4">
    <name type="scientific">Psychroflexus sediminis</name>
    <dbReference type="NCBI Taxonomy" id="470826"/>
    <lineage>
        <taxon>Bacteria</taxon>
        <taxon>Pseudomonadati</taxon>
        <taxon>Bacteroidota</taxon>
        <taxon>Flavobacteriia</taxon>
        <taxon>Flavobacteriales</taxon>
        <taxon>Flavobacteriaceae</taxon>
        <taxon>Psychroflexus</taxon>
    </lineage>
</organism>
<reference evidence="3 4" key="1">
    <citation type="submission" date="2016-10" db="EMBL/GenBank/DDBJ databases">
        <authorList>
            <person name="de Groot N.N."/>
        </authorList>
    </citation>
    <scope>NUCLEOTIDE SEQUENCE [LARGE SCALE GENOMIC DNA]</scope>
    <source>
        <strain evidence="3 4">DSM 19803</strain>
    </source>
</reference>
<accession>A0A1G7TXH6</accession>
<dbReference type="Proteomes" id="UP000199296">
    <property type="component" value="Unassembled WGS sequence"/>
</dbReference>
<dbReference type="EMBL" id="FNCW01000001">
    <property type="protein sequence ID" value="SDG39986.1"/>
    <property type="molecule type" value="Genomic_DNA"/>
</dbReference>
<gene>
    <name evidence="3" type="ORF">SAMN04488027_101121</name>
</gene>
<feature type="transmembrane region" description="Helical" evidence="1">
    <location>
        <begin position="45"/>
        <end position="63"/>
    </location>
</feature>